<organism evidence="1 2">
    <name type="scientific">Trabulsiella odontotermitis</name>
    <dbReference type="NCBI Taxonomy" id="379893"/>
    <lineage>
        <taxon>Bacteria</taxon>
        <taxon>Pseudomonadati</taxon>
        <taxon>Pseudomonadota</taxon>
        <taxon>Gammaproteobacteria</taxon>
        <taxon>Enterobacterales</taxon>
        <taxon>Enterobacteriaceae</taxon>
        <taxon>Trabulsiella</taxon>
    </lineage>
</organism>
<evidence type="ECO:0008006" key="3">
    <source>
        <dbReference type="Google" id="ProtNLM"/>
    </source>
</evidence>
<protein>
    <recommendedName>
        <fullName evidence="3">DUF4222 domain-containing protein</fullName>
    </recommendedName>
</protein>
<sequence>MSEYIHPMDLYYKDRHGIEVHVTGYDPDRQRVIYRRVGYEWDCAAPLIIFRARFMRVKK</sequence>
<gene>
    <name evidence="1" type="ORF">GM31_11195</name>
</gene>
<evidence type="ECO:0000313" key="1">
    <source>
        <dbReference type="EMBL" id="KNC88279.1"/>
    </source>
</evidence>
<dbReference type="AlphaFoldDB" id="A0A0L0GHE3"/>
<dbReference type="PATRIC" id="fig|379893.4.peg.2279"/>
<dbReference type="InterPro" id="IPR025317">
    <property type="entry name" value="DUF4222"/>
</dbReference>
<reference evidence="1 2" key="1">
    <citation type="journal article" date="2015" name="Appl. Environ. Microbiol.">
        <title>The Enterobacterium Trabulsiella odontotermitis Presents Novel Adaptations Related to Its Association with Fungus-Growing Termites.</title>
        <authorList>
            <person name="Sapountzis P."/>
            <person name="Gruntjes T."/>
            <person name="Otani S."/>
            <person name="Estevez J."/>
            <person name="da Costa R.R."/>
            <person name="Plunkett G.3rd."/>
            <person name="Perna N.T."/>
            <person name="Poulsen M."/>
        </authorList>
    </citation>
    <scope>NUCLEOTIDE SEQUENCE [LARGE SCALE GENOMIC DNA]</scope>
    <source>
        <strain evidence="1 2">12</strain>
    </source>
</reference>
<dbReference type="EMBL" id="JNGI01000184">
    <property type="protein sequence ID" value="KNC88279.1"/>
    <property type="molecule type" value="Genomic_DNA"/>
</dbReference>
<accession>A0A0L0GHE3</accession>
<dbReference type="Proteomes" id="UP000037393">
    <property type="component" value="Unassembled WGS sequence"/>
</dbReference>
<evidence type="ECO:0000313" key="2">
    <source>
        <dbReference type="Proteomes" id="UP000037393"/>
    </source>
</evidence>
<keyword evidence="2" id="KW-1185">Reference proteome</keyword>
<proteinExistence type="predicted"/>
<dbReference type="Pfam" id="PF13973">
    <property type="entry name" value="DUF4222"/>
    <property type="match status" value="1"/>
</dbReference>
<name>A0A0L0GHE3_9ENTR</name>
<dbReference type="OrthoDB" id="6419134at2"/>
<comment type="caution">
    <text evidence="1">The sequence shown here is derived from an EMBL/GenBank/DDBJ whole genome shotgun (WGS) entry which is preliminary data.</text>
</comment>
<dbReference type="RefSeq" id="WP_049858279.1">
    <property type="nucleotide sequence ID" value="NZ_JNGI01000184.1"/>
</dbReference>